<accession>A0A2G2XHA5</accession>
<feature type="coiled-coil region" evidence="4">
    <location>
        <begin position="348"/>
        <end position="382"/>
    </location>
</feature>
<name>A0A2G2XHA5_CAPBA</name>
<comment type="caution">
    <text evidence="9">The sequence shown here is derived from an EMBL/GenBank/DDBJ whole genome shotgun (WGS) entry which is preliminary data.</text>
</comment>
<organism evidence="9 10">
    <name type="scientific">Capsicum baccatum</name>
    <name type="common">Peruvian pepper</name>
    <dbReference type="NCBI Taxonomy" id="33114"/>
    <lineage>
        <taxon>Eukaryota</taxon>
        <taxon>Viridiplantae</taxon>
        <taxon>Streptophyta</taxon>
        <taxon>Embryophyta</taxon>
        <taxon>Tracheophyta</taxon>
        <taxon>Spermatophyta</taxon>
        <taxon>Magnoliopsida</taxon>
        <taxon>eudicotyledons</taxon>
        <taxon>Gunneridae</taxon>
        <taxon>Pentapetalae</taxon>
        <taxon>asterids</taxon>
        <taxon>lamiids</taxon>
        <taxon>Solanales</taxon>
        <taxon>Solanaceae</taxon>
        <taxon>Solanoideae</taxon>
        <taxon>Capsiceae</taxon>
        <taxon>Capsicum</taxon>
    </lineage>
</organism>
<proteinExistence type="inferred from homology"/>
<dbReference type="InterPro" id="IPR027356">
    <property type="entry name" value="NPH3_dom"/>
</dbReference>
<dbReference type="InterPro" id="IPR011333">
    <property type="entry name" value="SKP1/BTB/POZ_sf"/>
</dbReference>
<dbReference type="PROSITE" id="PS50072">
    <property type="entry name" value="CSA_PPIASE_2"/>
    <property type="match status" value="1"/>
</dbReference>
<dbReference type="STRING" id="33114.A0A2G2XHA5"/>
<dbReference type="InterPro" id="IPR002130">
    <property type="entry name" value="Cyclophilin-type_PPIase_dom"/>
</dbReference>
<reference evidence="9 10" key="1">
    <citation type="journal article" date="2017" name="Genome Biol.">
        <title>New reference genome sequences of hot pepper reveal the massive evolution of plant disease-resistance genes by retroduplication.</title>
        <authorList>
            <person name="Kim S."/>
            <person name="Park J."/>
            <person name="Yeom S.I."/>
            <person name="Kim Y.M."/>
            <person name="Seo E."/>
            <person name="Kim K.T."/>
            <person name="Kim M.S."/>
            <person name="Lee J.M."/>
            <person name="Cheong K."/>
            <person name="Shin H.S."/>
            <person name="Kim S.B."/>
            <person name="Han K."/>
            <person name="Lee J."/>
            <person name="Park M."/>
            <person name="Lee H.A."/>
            <person name="Lee H.Y."/>
            <person name="Lee Y."/>
            <person name="Oh S."/>
            <person name="Lee J.H."/>
            <person name="Choi E."/>
            <person name="Choi E."/>
            <person name="Lee S.E."/>
            <person name="Jeon J."/>
            <person name="Kim H."/>
            <person name="Choi G."/>
            <person name="Song H."/>
            <person name="Lee J."/>
            <person name="Lee S.C."/>
            <person name="Kwon J.K."/>
            <person name="Lee H.Y."/>
            <person name="Koo N."/>
            <person name="Hong Y."/>
            <person name="Kim R.W."/>
            <person name="Kang W.H."/>
            <person name="Huh J.H."/>
            <person name="Kang B.C."/>
            <person name="Yang T.J."/>
            <person name="Lee Y.H."/>
            <person name="Bennetzen J.L."/>
            <person name="Choi D."/>
        </authorList>
    </citation>
    <scope>NUCLEOTIDE SEQUENCE [LARGE SCALE GENOMIC DNA]</scope>
    <source>
        <strain evidence="10">cv. PBC81</strain>
    </source>
</reference>
<keyword evidence="10" id="KW-1185">Reference proteome</keyword>
<dbReference type="OrthoDB" id="407106at2759"/>
<evidence type="ECO:0000313" key="9">
    <source>
        <dbReference type="EMBL" id="PHT56882.1"/>
    </source>
</evidence>
<dbReference type="EMBL" id="MLFT02000002">
    <property type="protein sequence ID" value="PHT56882.1"/>
    <property type="molecule type" value="Genomic_DNA"/>
</dbReference>
<evidence type="ECO:0000256" key="1">
    <source>
        <dbReference type="ARBA" id="ARBA00004906"/>
    </source>
</evidence>
<keyword evidence="2" id="KW-0833">Ubl conjugation pathway</keyword>
<reference evidence="10" key="2">
    <citation type="journal article" date="2017" name="J. Anim. Genet.">
        <title>Multiple reference genome sequences of hot pepper reveal the massive evolution of plant disease resistance genes by retroduplication.</title>
        <authorList>
            <person name="Kim S."/>
            <person name="Park J."/>
            <person name="Yeom S.-I."/>
            <person name="Kim Y.-M."/>
            <person name="Seo E."/>
            <person name="Kim K.-T."/>
            <person name="Kim M.-S."/>
            <person name="Lee J.M."/>
            <person name="Cheong K."/>
            <person name="Shin H.-S."/>
            <person name="Kim S.-B."/>
            <person name="Han K."/>
            <person name="Lee J."/>
            <person name="Park M."/>
            <person name="Lee H.-A."/>
            <person name="Lee H.-Y."/>
            <person name="Lee Y."/>
            <person name="Oh S."/>
            <person name="Lee J.H."/>
            <person name="Choi E."/>
            <person name="Choi E."/>
            <person name="Lee S.E."/>
            <person name="Jeon J."/>
            <person name="Kim H."/>
            <person name="Choi G."/>
            <person name="Song H."/>
            <person name="Lee J."/>
            <person name="Lee S.-C."/>
            <person name="Kwon J.-K."/>
            <person name="Lee H.-Y."/>
            <person name="Koo N."/>
            <person name="Hong Y."/>
            <person name="Kim R.W."/>
            <person name="Kang W.-H."/>
            <person name="Huh J.H."/>
            <person name="Kang B.-C."/>
            <person name="Yang T.-J."/>
            <person name="Lee Y.-H."/>
            <person name="Bennetzen J.L."/>
            <person name="Choi D."/>
        </authorList>
    </citation>
    <scope>NUCLEOTIDE SEQUENCE [LARGE SCALE GENOMIC DNA]</scope>
    <source>
        <strain evidence="10">cv. PBC81</strain>
    </source>
</reference>
<dbReference type="PRINTS" id="PR00153">
    <property type="entry name" value="CSAPPISMRASE"/>
</dbReference>
<dbReference type="SUPFAM" id="SSF50891">
    <property type="entry name" value="Cyclophilin-like"/>
    <property type="match status" value="1"/>
</dbReference>
<evidence type="ECO:0000256" key="5">
    <source>
        <dbReference type="SAM" id="MobiDB-lite"/>
    </source>
</evidence>
<dbReference type="Pfam" id="PF00160">
    <property type="entry name" value="Pro_isomerase"/>
    <property type="match status" value="1"/>
</dbReference>
<feature type="domain" description="BTB" evidence="7">
    <location>
        <begin position="57"/>
        <end position="121"/>
    </location>
</feature>
<evidence type="ECO:0000313" key="10">
    <source>
        <dbReference type="Proteomes" id="UP000224567"/>
    </source>
</evidence>
<gene>
    <name evidence="9" type="ORF">CQW23_05368</name>
</gene>
<dbReference type="UniPathway" id="UPA00143"/>
<dbReference type="GO" id="GO:0003755">
    <property type="term" value="F:peptidyl-prolyl cis-trans isomerase activity"/>
    <property type="evidence" value="ECO:0007669"/>
    <property type="project" value="InterPro"/>
</dbReference>
<evidence type="ECO:0000256" key="2">
    <source>
        <dbReference type="ARBA" id="ARBA00022786"/>
    </source>
</evidence>
<keyword evidence="4" id="KW-0175">Coiled coil</keyword>
<dbReference type="InterPro" id="IPR029000">
    <property type="entry name" value="Cyclophilin-like_dom_sf"/>
</dbReference>
<dbReference type="InterPro" id="IPR043454">
    <property type="entry name" value="NPH3/RPT2-like"/>
</dbReference>
<evidence type="ECO:0000259" key="7">
    <source>
        <dbReference type="PROSITE" id="PS50097"/>
    </source>
</evidence>
<feature type="domain" description="NPH3" evidence="8">
    <location>
        <begin position="214"/>
        <end position="298"/>
    </location>
</feature>
<evidence type="ECO:0000256" key="3">
    <source>
        <dbReference type="PROSITE-ProRule" id="PRU00982"/>
    </source>
</evidence>
<dbReference type="Pfam" id="PF00651">
    <property type="entry name" value="BTB"/>
    <property type="match status" value="1"/>
</dbReference>
<dbReference type="Proteomes" id="UP000224567">
    <property type="component" value="Unassembled WGS sequence"/>
</dbReference>
<evidence type="ECO:0000259" key="6">
    <source>
        <dbReference type="PROSITE" id="PS50072"/>
    </source>
</evidence>
<dbReference type="InterPro" id="IPR000210">
    <property type="entry name" value="BTB/POZ_dom"/>
</dbReference>
<dbReference type="PROSITE" id="PS51649">
    <property type="entry name" value="NPH3"/>
    <property type="match status" value="1"/>
</dbReference>
<comment type="pathway">
    <text evidence="1">Protein modification; protein ubiquitination.</text>
</comment>
<dbReference type="PROSITE" id="PS50097">
    <property type="entry name" value="BTB"/>
    <property type="match status" value="1"/>
</dbReference>
<dbReference type="SMART" id="SM00225">
    <property type="entry name" value="BTB"/>
    <property type="match status" value="1"/>
</dbReference>
<dbReference type="AlphaFoldDB" id="A0A2G2XHA5"/>
<dbReference type="Gene3D" id="3.30.710.10">
    <property type="entry name" value="Potassium Channel Kv1.1, Chain A"/>
    <property type="match status" value="1"/>
</dbReference>
<feature type="domain" description="PPIase cyclophilin-type" evidence="6">
    <location>
        <begin position="489"/>
        <end position="571"/>
    </location>
</feature>
<dbReference type="Gene3D" id="2.40.100.10">
    <property type="entry name" value="Cyclophilin-like"/>
    <property type="match status" value="1"/>
</dbReference>
<evidence type="ECO:0000259" key="8">
    <source>
        <dbReference type="PROSITE" id="PS51649"/>
    </source>
</evidence>
<sequence>MENIRNWAELGIVDTIYEDDVEDSDDSSVSISPGISPSPSPPRSRVVSWSQVTGNETDVVIHVESSRFRLHKDPLAARSGFLKRKLKGLSELTLSPPLKITAETFSLIAEFCYDSHIVITPFNVAALHTAAELLEMAEANNIAGGENLAQRTEAYFRRVIAVNREYASIVLRSCIPLLPECETTSSLFSRCIEALSLVDDGDCILRCLNDVKELRPVEFLVIVTSMHRWLGGSHDQLYRVVDLYLKEYKGKISDEEKIAMCNYIDCTILSPQLLMHAVQNAKMPLRFVVQAMFIEQLNTRRSILTATVADNNQHQLQHRDHHMNHQLQNKNEVTLGTILERDAALRQVSQLKAAMNATSSRIQSLEQELSGMKKLLEESDQNAKNNLSHNSARSASFRLSSENKIDRGQIGSVSSASFRILTARDRAIMGSSNSSEMSFEESTKVEKSNFSRRLMNGLKSAFRVSKKKTETKVENAKEAEDGKEQHGDVVKDFIVQTGDPTGTGSAGDSVYKFSHGDQALFFGDETDPDLNHSKKGTVAMASAGGNLNASQFYITLCDDTDCLDGKHTVYG</sequence>
<dbReference type="GO" id="GO:0016567">
    <property type="term" value="P:protein ubiquitination"/>
    <property type="evidence" value="ECO:0007669"/>
    <property type="project" value="UniProtKB-UniPathway"/>
</dbReference>
<dbReference type="PANTHER" id="PTHR32370">
    <property type="entry name" value="OS12G0117600 PROTEIN"/>
    <property type="match status" value="1"/>
</dbReference>
<dbReference type="SUPFAM" id="SSF54695">
    <property type="entry name" value="POZ domain"/>
    <property type="match status" value="1"/>
</dbReference>
<dbReference type="Pfam" id="PF03000">
    <property type="entry name" value="NPH3"/>
    <property type="match status" value="1"/>
</dbReference>
<protein>
    <submittedName>
        <fullName evidence="9">Peptidyl-prolyl cis-trans isomerase-like 4</fullName>
    </submittedName>
</protein>
<comment type="similarity">
    <text evidence="3">Belongs to the NPH3 family.</text>
</comment>
<evidence type="ECO:0000256" key="4">
    <source>
        <dbReference type="SAM" id="Coils"/>
    </source>
</evidence>
<feature type="region of interest" description="Disordered" evidence="5">
    <location>
        <begin position="23"/>
        <end position="46"/>
    </location>
</feature>